<dbReference type="InterPro" id="IPR036748">
    <property type="entry name" value="MTH938-like_sf"/>
</dbReference>
<sequence length="122" mass="14035">MKLHPAHFSHQYIFTGYGDKYVEVNQIRYEKNLIVLPNRLIENWPVISVSELEIQHFENLLPHTPEIVVLGTGISHQFPHYSLLNQMAKMGIGIEIMDTKACCRTYNILVEEGRQVAAALFI</sequence>
<protein>
    <submittedName>
        <fullName evidence="1">Uncharacterized conserved protein, contains Mth938-like domain</fullName>
    </submittedName>
</protein>
<reference evidence="2" key="1">
    <citation type="submission" date="2016-10" db="EMBL/GenBank/DDBJ databases">
        <authorList>
            <person name="Varghese N."/>
            <person name="Submissions S."/>
        </authorList>
    </citation>
    <scope>NUCLEOTIDE SEQUENCE [LARGE SCALE GENOMIC DNA]</scope>
    <source>
        <strain evidence="2">Nm10</strain>
    </source>
</reference>
<evidence type="ECO:0000313" key="1">
    <source>
        <dbReference type="EMBL" id="SDU01376.1"/>
    </source>
</evidence>
<dbReference type="EMBL" id="FNLN01000017">
    <property type="protein sequence ID" value="SDU01376.1"/>
    <property type="molecule type" value="Genomic_DNA"/>
</dbReference>
<proteinExistence type="predicted"/>
<name>A0A1H2F1V4_9PROT</name>
<dbReference type="PANTHER" id="PTHR21192:SF2">
    <property type="entry name" value="NADH DEHYDROGENASE [UBIQUINONE] 1 ALPHA SUBCOMPLEX ASSEMBLY FACTOR 3"/>
    <property type="match status" value="1"/>
</dbReference>
<dbReference type="SUPFAM" id="SSF64076">
    <property type="entry name" value="MTH938-like"/>
    <property type="match status" value="1"/>
</dbReference>
<evidence type="ECO:0000313" key="2">
    <source>
        <dbReference type="Proteomes" id="UP000182882"/>
    </source>
</evidence>
<dbReference type="CDD" id="cd05560">
    <property type="entry name" value="Xcc1710_like"/>
    <property type="match status" value="1"/>
</dbReference>
<dbReference type="AlphaFoldDB" id="A0A1H2F1V4"/>
<dbReference type="KEGG" id="nur:ATY38_11355"/>
<organism evidence="1 2">
    <name type="scientific">Nitrosomonas ureae</name>
    <dbReference type="NCBI Taxonomy" id="44577"/>
    <lineage>
        <taxon>Bacteria</taxon>
        <taxon>Pseudomonadati</taxon>
        <taxon>Pseudomonadota</taxon>
        <taxon>Betaproteobacteria</taxon>
        <taxon>Nitrosomonadales</taxon>
        <taxon>Nitrosomonadaceae</taxon>
        <taxon>Nitrosomonas</taxon>
    </lineage>
</organism>
<dbReference type="PANTHER" id="PTHR21192">
    <property type="entry name" value="NUCLEAR PROTEIN E3-3"/>
    <property type="match status" value="1"/>
</dbReference>
<keyword evidence="2" id="KW-1185">Reference proteome</keyword>
<dbReference type="InterPro" id="IPR007523">
    <property type="entry name" value="NDUFAF3/AAMDC"/>
</dbReference>
<gene>
    <name evidence="1" type="ORF">SAMN05216406_11719</name>
</gene>
<dbReference type="Gene3D" id="3.40.1230.10">
    <property type="entry name" value="MTH938-like"/>
    <property type="match status" value="1"/>
</dbReference>
<dbReference type="RefSeq" id="WP_062559407.1">
    <property type="nucleotide sequence ID" value="NZ_CP013341.1"/>
</dbReference>
<dbReference type="Pfam" id="PF04430">
    <property type="entry name" value="DUF498"/>
    <property type="match status" value="1"/>
</dbReference>
<accession>A0A1H2F1V4</accession>
<dbReference type="Proteomes" id="UP000182882">
    <property type="component" value="Unassembled WGS sequence"/>
</dbReference>